<keyword evidence="2" id="KW-1185">Reference proteome</keyword>
<reference evidence="1" key="2">
    <citation type="submission" date="2020-09" db="EMBL/GenBank/DDBJ databases">
        <authorList>
            <person name="Sun Q."/>
            <person name="Zhou Y."/>
        </authorList>
    </citation>
    <scope>NUCLEOTIDE SEQUENCE</scope>
    <source>
        <strain evidence="1">CGMCC 4.7299</strain>
    </source>
</reference>
<evidence type="ECO:0000313" key="1">
    <source>
        <dbReference type="EMBL" id="GGL19841.1"/>
    </source>
</evidence>
<organism evidence="1 2">
    <name type="scientific">Mangrovihabitans endophyticus</name>
    <dbReference type="NCBI Taxonomy" id="1751298"/>
    <lineage>
        <taxon>Bacteria</taxon>
        <taxon>Bacillati</taxon>
        <taxon>Actinomycetota</taxon>
        <taxon>Actinomycetes</taxon>
        <taxon>Micromonosporales</taxon>
        <taxon>Micromonosporaceae</taxon>
        <taxon>Mangrovihabitans</taxon>
    </lineage>
</organism>
<proteinExistence type="predicted"/>
<dbReference type="Pfam" id="PF19680">
    <property type="entry name" value="DUF6182"/>
    <property type="match status" value="1"/>
</dbReference>
<dbReference type="RefSeq" id="WP_189082996.1">
    <property type="nucleotide sequence ID" value="NZ_BMMX01000071.1"/>
</dbReference>
<protein>
    <submittedName>
        <fullName evidence="1">Uncharacterized protein</fullName>
    </submittedName>
</protein>
<accession>A0A8J3C918</accession>
<dbReference type="EMBL" id="BMMX01000071">
    <property type="protein sequence ID" value="GGL19841.1"/>
    <property type="molecule type" value="Genomic_DNA"/>
</dbReference>
<name>A0A8J3C918_9ACTN</name>
<comment type="caution">
    <text evidence="1">The sequence shown here is derived from an EMBL/GenBank/DDBJ whole genome shotgun (WGS) entry which is preliminary data.</text>
</comment>
<gene>
    <name evidence="1" type="ORF">GCM10012284_63060</name>
</gene>
<dbReference type="Proteomes" id="UP000656042">
    <property type="component" value="Unassembled WGS sequence"/>
</dbReference>
<reference evidence="1" key="1">
    <citation type="journal article" date="2014" name="Int. J. Syst. Evol. Microbiol.">
        <title>Complete genome sequence of Corynebacterium casei LMG S-19264T (=DSM 44701T), isolated from a smear-ripened cheese.</title>
        <authorList>
            <consortium name="US DOE Joint Genome Institute (JGI-PGF)"/>
            <person name="Walter F."/>
            <person name="Albersmeier A."/>
            <person name="Kalinowski J."/>
            <person name="Ruckert C."/>
        </authorList>
    </citation>
    <scope>NUCLEOTIDE SEQUENCE</scope>
    <source>
        <strain evidence="1">CGMCC 4.7299</strain>
    </source>
</reference>
<sequence>MSRPDADAALVAAATARLASASGTGPAAAVAETVVVVADVVPPAFALGAVEFTLGLPEDLGRAWHRSFTRTLFLAGQPGTVVSRHPARHVAADASMSWHGPAQGDGLRDLSRLLRAFRGPRPAASVTRDLSVLVPGGPAGHVVEARMATAGVGVGDYLVHLHHLLGEATLRGLIRRGDTVRIGHAPHLDDPDSRAALEPGRADVVQTRITHDHADPGRLRLYGVLVSERRRS</sequence>
<dbReference type="InterPro" id="IPR045754">
    <property type="entry name" value="DUF6182"/>
</dbReference>
<evidence type="ECO:0000313" key="2">
    <source>
        <dbReference type="Proteomes" id="UP000656042"/>
    </source>
</evidence>
<dbReference type="AlphaFoldDB" id="A0A8J3C918"/>